<dbReference type="PANTHER" id="PTHR43724">
    <property type="entry name" value="PYRUVATE SYNTHASE SUBUNIT PORD"/>
    <property type="match status" value="1"/>
</dbReference>
<evidence type="ECO:0000256" key="7">
    <source>
        <dbReference type="ARBA" id="ARBA00023014"/>
    </source>
</evidence>
<protein>
    <submittedName>
        <fullName evidence="9">4Fe-4S dicluster domain-containing protein</fullName>
    </submittedName>
</protein>
<evidence type="ECO:0000256" key="6">
    <source>
        <dbReference type="ARBA" id="ARBA00023004"/>
    </source>
</evidence>
<sequence>MSKSVIEEFPEIPIRKKDVLTTEPTASWRVERPEINLDVCNRCWLCVDYCPDGVISKTDEGPVIDYDYCKGCGVCAAECPTKAITMVLERW</sequence>
<keyword evidence="6" id="KW-0408">Iron</keyword>
<organism evidence="9 11">
    <name type="scientific">Candidatus Methanodesulfokora washburnensis</name>
    <dbReference type="NCBI Taxonomy" id="2478471"/>
    <lineage>
        <taxon>Archaea</taxon>
        <taxon>Thermoproteota</taxon>
        <taxon>Candidatus Korarchaeia</taxon>
        <taxon>Candidatus Korarchaeia incertae sedis</taxon>
        <taxon>Candidatus Methanodesulfokora</taxon>
    </lineage>
</organism>
<name>A0A3R9PSW8_9CREN</name>
<accession>A0A3R9PSW8</accession>
<keyword evidence="5" id="KW-0813">Transport</keyword>
<dbReference type="GO" id="GO:0016625">
    <property type="term" value="F:oxidoreductase activity, acting on the aldehyde or oxo group of donors, iron-sulfur protein as acceptor"/>
    <property type="evidence" value="ECO:0007669"/>
    <property type="project" value="InterPro"/>
</dbReference>
<keyword evidence="5" id="KW-0249">Electron transport</keyword>
<evidence type="ECO:0000256" key="5">
    <source>
        <dbReference type="ARBA" id="ARBA00022982"/>
    </source>
</evidence>
<dbReference type="EMBL" id="RXII01000009">
    <property type="protein sequence ID" value="RZN63575.1"/>
    <property type="molecule type" value="Genomic_DNA"/>
</dbReference>
<feature type="domain" description="4Fe-4S ferredoxin-type" evidence="8">
    <location>
        <begin position="60"/>
        <end position="89"/>
    </location>
</feature>
<evidence type="ECO:0000259" key="8">
    <source>
        <dbReference type="PROSITE" id="PS51379"/>
    </source>
</evidence>
<dbReference type="OrthoDB" id="23478at2157"/>
<comment type="caution">
    <text evidence="9">The sequence shown here is derived from an EMBL/GenBank/DDBJ whole genome shotgun (WGS) entry which is preliminary data.</text>
</comment>
<proteinExistence type="predicted"/>
<dbReference type="EMBL" id="RCOS01000164">
    <property type="protein sequence ID" value="RSN72206.1"/>
    <property type="molecule type" value="Genomic_DNA"/>
</dbReference>
<dbReference type="InterPro" id="IPR017900">
    <property type="entry name" value="4Fe4S_Fe_S_CS"/>
</dbReference>
<evidence type="ECO:0000256" key="2">
    <source>
        <dbReference type="ARBA" id="ARBA00022485"/>
    </source>
</evidence>
<dbReference type="AlphaFoldDB" id="A0A3R9PSW8"/>
<dbReference type="Proteomes" id="UP000277582">
    <property type="component" value="Unassembled WGS sequence"/>
</dbReference>
<evidence type="ECO:0000313" key="10">
    <source>
        <dbReference type="EMBL" id="RZN63575.1"/>
    </source>
</evidence>
<keyword evidence="2" id="KW-0004">4Fe-4S</keyword>
<dbReference type="InterPro" id="IPR011898">
    <property type="entry name" value="PorD_KorD"/>
</dbReference>
<evidence type="ECO:0000256" key="4">
    <source>
        <dbReference type="ARBA" id="ARBA00022737"/>
    </source>
</evidence>
<dbReference type="SUPFAM" id="SSF54862">
    <property type="entry name" value="4Fe-4S ferredoxins"/>
    <property type="match status" value="1"/>
</dbReference>
<dbReference type="Gene3D" id="3.30.70.20">
    <property type="match status" value="1"/>
</dbReference>
<reference evidence="10 12" key="2">
    <citation type="journal article" date="2019" name="Nat. Microbiol.">
        <title>Wide diversity of methane and short-chain alkane metabolisms in uncultured archaea.</title>
        <authorList>
            <person name="Borrel G."/>
            <person name="Adam P.S."/>
            <person name="McKay L.J."/>
            <person name="Chen L.X."/>
            <person name="Sierra-Garcia I.N."/>
            <person name="Sieber C.M."/>
            <person name="Letourneur Q."/>
            <person name="Ghozlane A."/>
            <person name="Andersen G.L."/>
            <person name="Li W.J."/>
            <person name="Hallam S.J."/>
            <person name="Muyzer G."/>
            <person name="de Oliveira V.M."/>
            <person name="Inskeep W.P."/>
            <person name="Banfield J.F."/>
            <person name="Gribaldo S."/>
        </authorList>
    </citation>
    <scope>NUCLEOTIDE SEQUENCE [LARGE SCALE GENOMIC DNA]</scope>
    <source>
        <strain evidence="10">NM4</strain>
    </source>
</reference>
<dbReference type="PANTHER" id="PTHR43724:SF1">
    <property type="entry name" value="PYRUVATE SYNTHASE SUBUNIT PORD"/>
    <property type="match status" value="1"/>
</dbReference>
<comment type="cofactor">
    <cofactor evidence="1">
        <name>[4Fe-4S] cluster</name>
        <dbReference type="ChEBI" id="CHEBI:49883"/>
    </cofactor>
</comment>
<keyword evidence="4" id="KW-0677">Repeat</keyword>
<dbReference type="GO" id="GO:0046872">
    <property type="term" value="F:metal ion binding"/>
    <property type="evidence" value="ECO:0007669"/>
    <property type="project" value="UniProtKB-KW"/>
</dbReference>
<reference evidence="9 11" key="1">
    <citation type="submission" date="2018-10" db="EMBL/GenBank/DDBJ databases">
        <title>Co-occurring genomic capacity for anaerobic methane metabolism and dissimilatory sulfite reduction discovered in the Korarchaeota.</title>
        <authorList>
            <person name="Mckay L.J."/>
            <person name="Dlakic M."/>
            <person name="Fields M.W."/>
            <person name="Delmont T.O."/>
            <person name="Eren A.M."/>
            <person name="Jay Z.J."/>
            <person name="Klingelsmith K.B."/>
            <person name="Rusch D.B."/>
            <person name="Inskeep W.P."/>
        </authorList>
    </citation>
    <scope>NUCLEOTIDE SEQUENCE [LARGE SCALE GENOMIC DNA]</scope>
    <source>
        <strain evidence="9 11">MDKW</strain>
    </source>
</reference>
<dbReference type="GO" id="GO:0051539">
    <property type="term" value="F:4 iron, 4 sulfur cluster binding"/>
    <property type="evidence" value="ECO:0007669"/>
    <property type="project" value="UniProtKB-KW"/>
</dbReference>
<dbReference type="PROSITE" id="PS51379">
    <property type="entry name" value="4FE4S_FER_2"/>
    <property type="match status" value="2"/>
</dbReference>
<dbReference type="InterPro" id="IPR017896">
    <property type="entry name" value="4Fe4S_Fe-S-bd"/>
</dbReference>
<evidence type="ECO:0000313" key="9">
    <source>
        <dbReference type="EMBL" id="RSN72206.1"/>
    </source>
</evidence>
<dbReference type="RefSeq" id="WP_125672699.1">
    <property type="nucleotide sequence ID" value="NZ_RCOS01000164.1"/>
</dbReference>
<keyword evidence="11" id="KW-1185">Reference proteome</keyword>
<keyword evidence="7" id="KW-0411">Iron-sulfur</keyword>
<feature type="domain" description="4Fe-4S ferredoxin-type" evidence="8">
    <location>
        <begin position="31"/>
        <end position="59"/>
    </location>
</feature>
<evidence type="ECO:0000313" key="12">
    <source>
        <dbReference type="Proteomes" id="UP000316217"/>
    </source>
</evidence>
<evidence type="ECO:0000256" key="3">
    <source>
        <dbReference type="ARBA" id="ARBA00022723"/>
    </source>
</evidence>
<dbReference type="NCBIfam" id="TIGR02179">
    <property type="entry name" value="PorD_KorD"/>
    <property type="match status" value="1"/>
</dbReference>
<evidence type="ECO:0000256" key="1">
    <source>
        <dbReference type="ARBA" id="ARBA00001966"/>
    </source>
</evidence>
<gene>
    <name evidence="9" type="ORF">D6D85_14715</name>
    <name evidence="10" type="ORF">EF810_00540</name>
</gene>
<dbReference type="Pfam" id="PF12838">
    <property type="entry name" value="Fer4_7"/>
    <property type="match status" value="1"/>
</dbReference>
<dbReference type="Proteomes" id="UP000316217">
    <property type="component" value="Unassembled WGS sequence"/>
</dbReference>
<keyword evidence="3" id="KW-0479">Metal-binding</keyword>
<dbReference type="PROSITE" id="PS00198">
    <property type="entry name" value="4FE4S_FER_1"/>
    <property type="match status" value="1"/>
</dbReference>
<evidence type="ECO:0000313" key="11">
    <source>
        <dbReference type="Proteomes" id="UP000277582"/>
    </source>
</evidence>